<organism evidence="1 2">
    <name type="scientific">Methylobacterium brachiatum</name>
    <dbReference type="NCBI Taxonomy" id="269660"/>
    <lineage>
        <taxon>Bacteria</taxon>
        <taxon>Pseudomonadati</taxon>
        <taxon>Pseudomonadota</taxon>
        <taxon>Alphaproteobacteria</taxon>
        <taxon>Hyphomicrobiales</taxon>
        <taxon>Methylobacteriaceae</taxon>
        <taxon>Methylobacterium</taxon>
    </lineage>
</organism>
<dbReference type="RefSeq" id="WP_230368401.1">
    <property type="nucleotide sequence ID" value="NZ_JAJALK010000029.1"/>
</dbReference>
<evidence type="ECO:0000313" key="2">
    <source>
        <dbReference type="Proteomes" id="UP001223420"/>
    </source>
</evidence>
<gene>
    <name evidence="1" type="ORF">QO001_006413</name>
</gene>
<reference evidence="1" key="1">
    <citation type="submission" date="2023-07" db="EMBL/GenBank/DDBJ databases">
        <title>Genomic Encyclopedia of Type Strains, Phase IV (KMG-IV): sequencing the most valuable type-strain genomes for metagenomic binning, comparative biology and taxonomic classification.</title>
        <authorList>
            <person name="Goeker M."/>
        </authorList>
    </citation>
    <scope>NUCLEOTIDE SEQUENCE</scope>
    <source>
        <strain evidence="1">DSM 19569</strain>
    </source>
</reference>
<dbReference type="AlphaFoldDB" id="A0AAJ1WYB5"/>
<sequence length="199" mass="22287">MARPPQPSTTSLQQRLELRYRDASKVAEEANAHMVGMSERHLTGLLRGKPAARFAALGDPTSPLTPEDRAKLLQSLEGQVPPARPITADTASRLAIWRSRLPYRVVPWTVRGLSAVTVIGLTVLAWHRTPERWIEITGTAALPVRWQLPGGVYEDDRLNPGEHYVLVRQEGTSGLLRRWYPGRGYAEARVSLTRPRESR</sequence>
<accession>A0AAJ1WYB5</accession>
<dbReference type="Proteomes" id="UP001223420">
    <property type="component" value="Unassembled WGS sequence"/>
</dbReference>
<name>A0AAJ1WYB5_9HYPH</name>
<dbReference type="EMBL" id="JAUSWL010000026">
    <property type="protein sequence ID" value="MDQ0547454.1"/>
    <property type="molecule type" value="Genomic_DNA"/>
</dbReference>
<comment type="caution">
    <text evidence="1">The sequence shown here is derived from an EMBL/GenBank/DDBJ whole genome shotgun (WGS) entry which is preliminary data.</text>
</comment>
<proteinExistence type="predicted"/>
<evidence type="ECO:0000313" key="1">
    <source>
        <dbReference type="EMBL" id="MDQ0547454.1"/>
    </source>
</evidence>
<protein>
    <submittedName>
        <fullName evidence="1">Uncharacterized protein</fullName>
    </submittedName>
</protein>